<evidence type="ECO:0000313" key="6">
    <source>
        <dbReference type="Proteomes" id="UP000290407"/>
    </source>
</evidence>
<dbReference type="InterPro" id="IPR050204">
    <property type="entry name" value="AraC_XylS_family_regulators"/>
</dbReference>
<reference evidence="5 6" key="1">
    <citation type="submission" date="2019-01" db="EMBL/GenBank/DDBJ databases">
        <title>Spirosoma flava sp. nov., a propanil-degrading bacterium isolated from herbicide-contaminated soil.</title>
        <authorList>
            <person name="Zhang L."/>
            <person name="Jiang J.-D."/>
        </authorList>
    </citation>
    <scope>NUCLEOTIDE SEQUENCE [LARGE SCALE GENOMIC DNA]</scope>
    <source>
        <strain evidence="5 6">TY50</strain>
    </source>
</reference>
<evidence type="ECO:0000259" key="4">
    <source>
        <dbReference type="PROSITE" id="PS01124"/>
    </source>
</evidence>
<keyword evidence="3" id="KW-0804">Transcription</keyword>
<dbReference type="Pfam" id="PF12833">
    <property type="entry name" value="HTH_18"/>
    <property type="match status" value="1"/>
</dbReference>
<dbReference type="InterPro" id="IPR018060">
    <property type="entry name" value="HTH_AraC"/>
</dbReference>
<protein>
    <submittedName>
        <fullName evidence="5">Helix-turn-helix domain-containing protein</fullName>
    </submittedName>
</protein>
<dbReference type="PROSITE" id="PS01124">
    <property type="entry name" value="HTH_ARAC_FAMILY_2"/>
    <property type="match status" value="1"/>
</dbReference>
<accession>A0A4Q2UH65</accession>
<feature type="domain" description="HTH araC/xylS-type" evidence="4">
    <location>
        <begin position="186"/>
        <end position="271"/>
    </location>
</feature>
<dbReference type="Gene3D" id="1.10.10.60">
    <property type="entry name" value="Homeodomain-like"/>
    <property type="match status" value="1"/>
</dbReference>
<keyword evidence="6" id="KW-1185">Reference proteome</keyword>
<dbReference type="GO" id="GO:0043565">
    <property type="term" value="F:sequence-specific DNA binding"/>
    <property type="evidence" value="ECO:0007669"/>
    <property type="project" value="InterPro"/>
</dbReference>
<name>A0A4Q2UH65_9BACT</name>
<organism evidence="5 6">
    <name type="scientific">Spirosoma sordidisoli</name>
    <dbReference type="NCBI Taxonomy" id="2502893"/>
    <lineage>
        <taxon>Bacteria</taxon>
        <taxon>Pseudomonadati</taxon>
        <taxon>Bacteroidota</taxon>
        <taxon>Cytophagia</taxon>
        <taxon>Cytophagales</taxon>
        <taxon>Cytophagaceae</taxon>
        <taxon>Spirosoma</taxon>
    </lineage>
</organism>
<evidence type="ECO:0000313" key="5">
    <source>
        <dbReference type="EMBL" id="RYC66640.1"/>
    </source>
</evidence>
<keyword evidence="2" id="KW-0238">DNA-binding</keyword>
<proteinExistence type="predicted"/>
<dbReference type="Proteomes" id="UP000290407">
    <property type="component" value="Unassembled WGS sequence"/>
</dbReference>
<keyword evidence="1" id="KW-0805">Transcription regulation</keyword>
<dbReference type="AlphaFoldDB" id="A0A4Q2UH65"/>
<evidence type="ECO:0000256" key="3">
    <source>
        <dbReference type="ARBA" id="ARBA00023163"/>
    </source>
</evidence>
<dbReference type="GO" id="GO:0003700">
    <property type="term" value="F:DNA-binding transcription factor activity"/>
    <property type="evidence" value="ECO:0007669"/>
    <property type="project" value="InterPro"/>
</dbReference>
<dbReference type="PANTHER" id="PTHR46796">
    <property type="entry name" value="HTH-TYPE TRANSCRIPTIONAL ACTIVATOR RHAS-RELATED"/>
    <property type="match status" value="1"/>
</dbReference>
<dbReference type="SMART" id="SM00342">
    <property type="entry name" value="HTH_ARAC"/>
    <property type="match status" value="1"/>
</dbReference>
<sequence length="286" mass="32881">MAPLVRKRKQMPHMETQLIEADDRLSRVFSHFYVVRQPPEVPTVSQQLLPNYEMLLAFNFGSELPIWLGKEYYTIQRVAIIGPLQTLLRYNLQASADLMVVMFTLNGFYRLFGQLLRQPGQVATNVVLELAVLTDLWTQLANLSSTDERTQCFSDFAARNLTPMNTAMQPLLDTIPHFRHTLVDPIKAVAQQHDLSVRTLQLRFQHQVGYSGKAMIRFVRYKALLAQLLTQQPTLPDWADLVVSYGYYDQSHLVRDFKFFTGLAPSAFMKQLAEQSLCMSQPGKFY</sequence>
<gene>
    <name evidence="5" type="ORF">EQG79_29050</name>
</gene>
<dbReference type="EMBL" id="SBLB01000013">
    <property type="protein sequence ID" value="RYC66640.1"/>
    <property type="molecule type" value="Genomic_DNA"/>
</dbReference>
<evidence type="ECO:0000256" key="2">
    <source>
        <dbReference type="ARBA" id="ARBA00023125"/>
    </source>
</evidence>
<evidence type="ECO:0000256" key="1">
    <source>
        <dbReference type="ARBA" id="ARBA00023015"/>
    </source>
</evidence>
<comment type="caution">
    <text evidence="5">The sequence shown here is derived from an EMBL/GenBank/DDBJ whole genome shotgun (WGS) entry which is preliminary data.</text>
</comment>